<feature type="compositionally biased region" description="Basic and acidic residues" evidence="1">
    <location>
        <begin position="22"/>
        <end position="31"/>
    </location>
</feature>
<proteinExistence type="predicted"/>
<evidence type="ECO:0000313" key="2">
    <source>
        <dbReference type="EMBL" id="KAH3775483.1"/>
    </source>
</evidence>
<feature type="region of interest" description="Disordered" evidence="1">
    <location>
        <begin position="1"/>
        <end position="39"/>
    </location>
</feature>
<reference evidence="2" key="2">
    <citation type="submission" date="2020-11" db="EMBL/GenBank/DDBJ databases">
        <authorList>
            <person name="McCartney M.A."/>
            <person name="Auch B."/>
            <person name="Kono T."/>
            <person name="Mallez S."/>
            <person name="Becker A."/>
            <person name="Gohl D.M."/>
            <person name="Silverstein K.A.T."/>
            <person name="Koren S."/>
            <person name="Bechman K.B."/>
            <person name="Herman A."/>
            <person name="Abrahante J.E."/>
            <person name="Garbe J."/>
        </authorList>
    </citation>
    <scope>NUCLEOTIDE SEQUENCE</scope>
    <source>
        <strain evidence="2">Duluth1</strain>
        <tissue evidence="2">Whole animal</tissue>
    </source>
</reference>
<dbReference type="EMBL" id="JAIWYP010000009">
    <property type="protein sequence ID" value="KAH3775483.1"/>
    <property type="molecule type" value="Genomic_DNA"/>
</dbReference>
<evidence type="ECO:0000256" key="1">
    <source>
        <dbReference type="SAM" id="MobiDB-lite"/>
    </source>
</evidence>
<sequence>MRDCGRRSHIAAVDTQRQRACKSKDKPEKSATRPSPTSSNFVCVTCNKDCHPRICDSRRCLKM</sequence>
<comment type="caution">
    <text evidence="2">The sequence shown here is derived from an EMBL/GenBank/DDBJ whole genome shotgun (WGS) entry which is preliminary data.</text>
</comment>
<dbReference type="Proteomes" id="UP000828390">
    <property type="component" value="Unassembled WGS sequence"/>
</dbReference>
<keyword evidence="3" id="KW-1185">Reference proteome</keyword>
<evidence type="ECO:0000313" key="3">
    <source>
        <dbReference type="Proteomes" id="UP000828390"/>
    </source>
</evidence>
<name>A0A9D4E9Y7_DREPO</name>
<reference evidence="2" key="1">
    <citation type="journal article" date="2019" name="bioRxiv">
        <title>The Genome of the Zebra Mussel, Dreissena polymorpha: A Resource for Invasive Species Research.</title>
        <authorList>
            <person name="McCartney M.A."/>
            <person name="Auch B."/>
            <person name="Kono T."/>
            <person name="Mallez S."/>
            <person name="Zhang Y."/>
            <person name="Obille A."/>
            <person name="Becker A."/>
            <person name="Abrahante J.E."/>
            <person name="Garbe J."/>
            <person name="Badalamenti J.P."/>
            <person name="Herman A."/>
            <person name="Mangelson H."/>
            <person name="Liachko I."/>
            <person name="Sullivan S."/>
            <person name="Sone E.D."/>
            <person name="Koren S."/>
            <person name="Silverstein K.A.T."/>
            <person name="Beckman K.B."/>
            <person name="Gohl D.M."/>
        </authorList>
    </citation>
    <scope>NUCLEOTIDE SEQUENCE</scope>
    <source>
        <strain evidence="2">Duluth1</strain>
        <tissue evidence="2">Whole animal</tissue>
    </source>
</reference>
<dbReference type="AlphaFoldDB" id="A0A9D4E9Y7"/>
<accession>A0A9D4E9Y7</accession>
<protein>
    <submittedName>
        <fullName evidence="2">Uncharacterized protein</fullName>
    </submittedName>
</protein>
<gene>
    <name evidence="2" type="ORF">DPMN_176886</name>
</gene>
<organism evidence="2 3">
    <name type="scientific">Dreissena polymorpha</name>
    <name type="common">Zebra mussel</name>
    <name type="synonym">Mytilus polymorpha</name>
    <dbReference type="NCBI Taxonomy" id="45954"/>
    <lineage>
        <taxon>Eukaryota</taxon>
        <taxon>Metazoa</taxon>
        <taxon>Spiralia</taxon>
        <taxon>Lophotrochozoa</taxon>
        <taxon>Mollusca</taxon>
        <taxon>Bivalvia</taxon>
        <taxon>Autobranchia</taxon>
        <taxon>Heteroconchia</taxon>
        <taxon>Euheterodonta</taxon>
        <taxon>Imparidentia</taxon>
        <taxon>Neoheterodontei</taxon>
        <taxon>Myida</taxon>
        <taxon>Dreissenoidea</taxon>
        <taxon>Dreissenidae</taxon>
        <taxon>Dreissena</taxon>
    </lineage>
</organism>